<accession>A0A0W0YVI7</accession>
<dbReference type="GO" id="GO:0016747">
    <property type="term" value="F:acyltransferase activity, transferring groups other than amino-acyl groups"/>
    <property type="evidence" value="ECO:0007669"/>
    <property type="project" value="InterPro"/>
</dbReference>
<evidence type="ECO:0000256" key="6">
    <source>
        <dbReference type="ARBA" id="ARBA00023136"/>
    </source>
</evidence>
<dbReference type="PANTHER" id="PTHR23028:SF53">
    <property type="entry name" value="ACYL_TRANSF_3 DOMAIN-CONTAINING PROTEIN"/>
    <property type="match status" value="1"/>
</dbReference>
<dbReference type="EMBL" id="LNYW01000043">
    <property type="protein sequence ID" value="KTD60719.1"/>
    <property type="molecule type" value="Genomic_DNA"/>
</dbReference>
<feature type="domain" description="SGNH" evidence="10">
    <location>
        <begin position="411"/>
        <end position="649"/>
    </location>
</feature>
<dbReference type="PANTHER" id="PTHR23028">
    <property type="entry name" value="ACETYLTRANSFERASE"/>
    <property type="match status" value="1"/>
</dbReference>
<evidence type="ECO:0000259" key="10">
    <source>
        <dbReference type="Pfam" id="PF19040"/>
    </source>
</evidence>
<dbReference type="InterPro" id="IPR036514">
    <property type="entry name" value="SGNH_hydro_sf"/>
</dbReference>
<evidence type="ECO:0000259" key="9">
    <source>
        <dbReference type="Pfam" id="PF01757"/>
    </source>
</evidence>
<dbReference type="Pfam" id="PF19040">
    <property type="entry name" value="SGNH"/>
    <property type="match status" value="1"/>
</dbReference>
<keyword evidence="2" id="KW-1003">Cell membrane</keyword>
<dbReference type="InterPro" id="IPR050879">
    <property type="entry name" value="Acyltransferase_3"/>
</dbReference>
<protein>
    <submittedName>
        <fullName evidence="11">O-antigen acetylase</fullName>
    </submittedName>
</protein>
<feature type="transmembrane region" description="Helical" evidence="8">
    <location>
        <begin position="346"/>
        <end position="368"/>
    </location>
</feature>
<feature type="transmembrane region" description="Helical" evidence="8">
    <location>
        <begin position="313"/>
        <end position="331"/>
    </location>
</feature>
<feature type="transmembrane region" description="Helical" evidence="8">
    <location>
        <begin position="251"/>
        <end position="269"/>
    </location>
</feature>
<keyword evidence="5 8" id="KW-1133">Transmembrane helix</keyword>
<evidence type="ECO:0000256" key="1">
    <source>
        <dbReference type="ARBA" id="ARBA00004651"/>
    </source>
</evidence>
<evidence type="ECO:0000313" key="11">
    <source>
        <dbReference type="EMBL" id="KTD60719.1"/>
    </source>
</evidence>
<name>A0A0W0YVI7_9GAMM</name>
<dbReference type="GO" id="GO:0016788">
    <property type="term" value="F:hydrolase activity, acting on ester bonds"/>
    <property type="evidence" value="ECO:0007669"/>
    <property type="project" value="UniProtKB-ARBA"/>
</dbReference>
<dbReference type="Pfam" id="PF01757">
    <property type="entry name" value="Acyl_transf_3"/>
    <property type="match status" value="1"/>
</dbReference>
<evidence type="ECO:0000256" key="3">
    <source>
        <dbReference type="ARBA" id="ARBA00022679"/>
    </source>
</evidence>
<dbReference type="Gene3D" id="3.40.50.1110">
    <property type="entry name" value="SGNH hydrolase"/>
    <property type="match status" value="1"/>
</dbReference>
<evidence type="ECO:0000256" key="4">
    <source>
        <dbReference type="ARBA" id="ARBA00022692"/>
    </source>
</evidence>
<keyword evidence="6 8" id="KW-0472">Membrane</keyword>
<feature type="transmembrane region" description="Helical" evidence="8">
    <location>
        <begin position="12"/>
        <end position="30"/>
    </location>
</feature>
<feature type="transmembrane region" description="Helical" evidence="8">
    <location>
        <begin position="75"/>
        <end position="97"/>
    </location>
</feature>
<dbReference type="GO" id="GO:0009103">
    <property type="term" value="P:lipopolysaccharide biosynthetic process"/>
    <property type="evidence" value="ECO:0007669"/>
    <property type="project" value="TreeGrafter"/>
</dbReference>
<keyword evidence="3" id="KW-0808">Transferase</keyword>
<organism evidence="11 12">
    <name type="scientific">Legionella shakespearei DSM 23087</name>
    <dbReference type="NCBI Taxonomy" id="1122169"/>
    <lineage>
        <taxon>Bacteria</taxon>
        <taxon>Pseudomonadati</taxon>
        <taxon>Pseudomonadota</taxon>
        <taxon>Gammaproteobacteria</taxon>
        <taxon>Legionellales</taxon>
        <taxon>Legionellaceae</taxon>
        <taxon>Legionella</taxon>
    </lineage>
</organism>
<proteinExistence type="predicted"/>
<dbReference type="PATRIC" id="fig|1122169.6.peg.1652"/>
<keyword evidence="12" id="KW-1185">Reference proteome</keyword>
<feature type="transmembrane region" description="Helical" evidence="8">
    <location>
        <begin position="220"/>
        <end position="239"/>
    </location>
</feature>
<dbReference type="RefSeq" id="WP_018577613.1">
    <property type="nucleotide sequence ID" value="NZ_KB892404.1"/>
</dbReference>
<dbReference type="SUPFAM" id="SSF52266">
    <property type="entry name" value="SGNH hydrolase"/>
    <property type="match status" value="1"/>
</dbReference>
<dbReference type="InterPro" id="IPR043968">
    <property type="entry name" value="SGNH"/>
</dbReference>
<feature type="domain" description="Acyltransferase 3" evidence="9">
    <location>
        <begin position="10"/>
        <end position="327"/>
    </location>
</feature>
<feature type="transmembrane region" description="Helical" evidence="8">
    <location>
        <begin position="36"/>
        <end position="54"/>
    </location>
</feature>
<dbReference type="STRING" id="1122169.Lsha_1436"/>
<dbReference type="eggNOG" id="COG1835">
    <property type="taxonomic scope" value="Bacteria"/>
</dbReference>
<evidence type="ECO:0000256" key="8">
    <source>
        <dbReference type="SAM" id="Phobius"/>
    </source>
</evidence>
<evidence type="ECO:0000313" key="12">
    <source>
        <dbReference type="Proteomes" id="UP000054600"/>
    </source>
</evidence>
<feature type="transmembrane region" description="Helical" evidence="8">
    <location>
        <begin position="281"/>
        <end position="301"/>
    </location>
</feature>
<comment type="subcellular location">
    <subcellularLocation>
        <location evidence="1">Cell membrane</location>
        <topology evidence="1">Multi-pass membrane protein</topology>
    </subcellularLocation>
</comment>
<gene>
    <name evidence="11" type="ORF">Lsha_1436</name>
</gene>
<reference evidence="11 12" key="1">
    <citation type="submission" date="2015-11" db="EMBL/GenBank/DDBJ databases">
        <title>Genomic analysis of 38 Legionella species identifies large and diverse effector repertoires.</title>
        <authorList>
            <person name="Burstein D."/>
            <person name="Amaro F."/>
            <person name="Zusman T."/>
            <person name="Lifshitz Z."/>
            <person name="Cohen O."/>
            <person name="Gilbert J.A."/>
            <person name="Pupko T."/>
            <person name="Shuman H.A."/>
            <person name="Segal G."/>
        </authorList>
    </citation>
    <scope>NUCLEOTIDE SEQUENCE [LARGE SCALE GENOMIC DNA]</scope>
    <source>
        <strain evidence="11 12">ATCC 49655</strain>
    </source>
</reference>
<keyword evidence="4 8" id="KW-0812">Transmembrane</keyword>
<evidence type="ECO:0000256" key="2">
    <source>
        <dbReference type="ARBA" id="ARBA00022475"/>
    </source>
</evidence>
<sequence>MTNLKYLNHIDGLRAIAVLLVLFNHVGFGFFPGGYVGVDVFFVISGFLITRIILTEFNTTGNFSYSNFYFRRVKRILPALFFVLICTLLAAFCFFPPALFQDVAGSSFAATLSFSNIYFWFNSGYFDLSSLVKPLLHTWSLGVEEQFYLFWPVLLIFCLKRRISFQKLVLSLSALSLIANIVLQKHNISLLFYGMPFRAFEFGFGVILSHVTFKKILQPVFFDLMFISGFGLIFIPAFFYTSTTLFPSYNAVAPALGAAFLIYAGNFSRMSIILANPYSRFIGLISYSLYLVHWPLIVFWNYLAGTPLSTAKAYLLISISFVLATMVYYFVEQPFRKINHENKRKIIYLAGSTISAAVISVLSLNIYFQDGWLWRLPEENRMIASSAGNPKEYHIKFFGGSGYPYPFGYTYQNSDEQPAKIILMGDSHAQMLQHGLHELIAKSLNFSIYMAGSSCLILPGVTRLTNEMDWDTVCPDVLKHALVELKKNEDSVLVLSESWVSQLTIAGLLPDKKKLTYNLSSTRPEDYPDLINKLDELRSLIGQHKLILFGDVPTSGGQDIFSCLTQPFHESASCKQDVSAQANQNAIHLNQVLKDYANNHKNTYYLDPYEAFCDEKNCRNLTDNREPIYSDGSHLSKVGSLLLIEHFRKKLSQLITPLTNQG</sequence>
<evidence type="ECO:0000256" key="7">
    <source>
        <dbReference type="ARBA" id="ARBA00023315"/>
    </source>
</evidence>
<comment type="caution">
    <text evidence="11">The sequence shown here is derived from an EMBL/GenBank/DDBJ whole genome shotgun (WGS) entry which is preliminary data.</text>
</comment>
<dbReference type="Proteomes" id="UP000054600">
    <property type="component" value="Unassembled WGS sequence"/>
</dbReference>
<evidence type="ECO:0000256" key="5">
    <source>
        <dbReference type="ARBA" id="ARBA00022989"/>
    </source>
</evidence>
<keyword evidence="7" id="KW-0012">Acyltransferase</keyword>
<dbReference type="AlphaFoldDB" id="A0A0W0YVI7"/>
<dbReference type="GO" id="GO:0005886">
    <property type="term" value="C:plasma membrane"/>
    <property type="evidence" value="ECO:0007669"/>
    <property type="project" value="UniProtKB-SubCell"/>
</dbReference>
<dbReference type="InterPro" id="IPR002656">
    <property type="entry name" value="Acyl_transf_3_dom"/>
</dbReference>